<evidence type="ECO:0000256" key="6">
    <source>
        <dbReference type="ARBA" id="ARBA00022917"/>
    </source>
</evidence>
<feature type="domain" description="Methionyl/Valyl/Leucyl/Isoleucyl-tRNA synthetase anticodon-binding" evidence="13">
    <location>
        <begin position="929"/>
        <end position="1018"/>
    </location>
</feature>
<evidence type="ECO:0000256" key="2">
    <source>
        <dbReference type="ARBA" id="ARBA00013169"/>
    </source>
</evidence>
<dbReference type="InterPro" id="IPR002303">
    <property type="entry name" value="Valyl-tRNA_ligase"/>
</dbReference>
<dbReference type="Pfam" id="PF00133">
    <property type="entry name" value="tRNA-synt_1"/>
    <property type="match status" value="1"/>
</dbReference>
<dbReference type="Gene3D" id="1.10.730.10">
    <property type="entry name" value="Isoleucyl-tRNA Synthetase, Domain 1"/>
    <property type="match status" value="1"/>
</dbReference>
<evidence type="ECO:0000256" key="8">
    <source>
        <dbReference type="ARBA" id="ARBA00029936"/>
    </source>
</evidence>
<dbReference type="VEuPathDB" id="PlasmoDB:PBANKA_0409200"/>
<keyword evidence="4 9" id="KW-0547">Nucleotide-binding</keyword>
<reference evidence="14 16" key="1">
    <citation type="submission" date="2016-02" db="EMBL/GenBank/DDBJ databases">
        <authorList>
            <consortium name="Pathogen Informatics"/>
        </authorList>
    </citation>
    <scope>NUCLEOTIDE SEQUENCE [LARGE SCALE GENOMIC DNA]</scope>
    <source>
        <strain evidence="14 16">K173</strain>
        <strain evidence="15 17">SP11 RLL</strain>
    </source>
</reference>
<keyword evidence="11" id="KW-0732">Signal</keyword>
<keyword evidence="7 9" id="KW-0030">Aminoacyl-tRNA synthetase</keyword>
<dbReference type="PANTHER" id="PTHR11946">
    <property type="entry name" value="VALYL-TRNA SYNTHETASES"/>
    <property type="match status" value="1"/>
</dbReference>
<accession>A0A0Y9UEU1</accession>
<feature type="signal peptide" evidence="11">
    <location>
        <begin position="1"/>
        <end position="21"/>
    </location>
</feature>
<dbReference type="PRINTS" id="PR00986">
    <property type="entry name" value="TRNASYNTHVAL"/>
</dbReference>
<feature type="transmembrane region" description="Helical" evidence="10">
    <location>
        <begin position="972"/>
        <end position="990"/>
    </location>
</feature>
<evidence type="ECO:0000313" key="15">
    <source>
        <dbReference type="EMBL" id="SCM17343.1"/>
    </source>
</evidence>
<dbReference type="SUPFAM" id="SSF47323">
    <property type="entry name" value="Anticodon-binding domain of a subclass of class I aminoacyl-tRNA synthetases"/>
    <property type="match status" value="1"/>
</dbReference>
<keyword evidence="3 9" id="KW-0436">Ligase</keyword>
<evidence type="ECO:0000256" key="5">
    <source>
        <dbReference type="ARBA" id="ARBA00022840"/>
    </source>
</evidence>
<proteinExistence type="inferred from homology"/>
<dbReference type="InterPro" id="IPR013155">
    <property type="entry name" value="M/V/L/I-tRNA-synth_anticd-bd"/>
</dbReference>
<evidence type="ECO:0000256" key="7">
    <source>
        <dbReference type="ARBA" id="ARBA00023146"/>
    </source>
</evidence>
<dbReference type="InterPro" id="IPR009080">
    <property type="entry name" value="tRNAsynth_Ia_anticodon-bd"/>
</dbReference>
<dbReference type="Gene3D" id="3.40.50.620">
    <property type="entry name" value="HUPs"/>
    <property type="match status" value="2"/>
</dbReference>
<keyword evidence="5 9" id="KW-0067">ATP-binding</keyword>
<keyword evidence="6 9" id="KW-0648">Protein biosynthesis</keyword>
<sequence length="1149" mass="139164">MRNIFLYVSFILYFLLSVVLSVLKNKRSIIKEFVENNNFEITYQRHIPFRLKRDNLIDYQIKKNKKTCIKNKNNITKFSKRHKITFNENAFFINNRKIKNYSNNFLKKKNKSKKVYLLNVQNGKKIELFFNTSPNKYNSLKKIIHEIIYKKKNYLYKNNLSIKYNFFKKDSVLLNFEIIQDITKKYIIETSNYYVDYFIDIYKISHFENIYNNQVVNFIYLYKKYAKKKYQEKFNTFHYANSFILVYPPPNLSGQLHAGHYHNFIYQDIILLFNKHILSKYAIPIYGADHGGLSAHEMFWKFFIKRRSVDYIKKSDYVIEMKKWQNEIKEDILRRLQSINIIVDENEFYNTMDENMKHIVSKTFYILYKNKLILNKMYPVYYCSDLKTIISRQDIEFYENPKEHNNKKYVIKLYIVNKEDINIEPVEINNGINKDNGIGVQLENICLIPKTRNIVKYLENHQKLILNEENVIYLELESENDIHNLSAVLFYSINKDKFENKYAYISSNKKLVPMIYCKRNYVCPNDDSNQKNEKKKEQKKNIFVPVFSLERHDTKDVENFQCFDKNEKNDKNETNIYAYYKGHKCKLILSEHWYINYKKLSKIFCENNFNKKFVVFPTKYRKYFFENITSNEWILNRQIPYGHKIPIYKYECNDDSNKKNITNNKLDDDNVCDSNFEYYIYGNNVKEAYNNMMNSSIFKNKTIKIEKLKQKDVLDSWLSSALYFIHCLEQSKIDIYKLLMEKKYLVDLIYTGKDILHLWIVRSFVLFYYLIKNNYIKDVLPKKFKSSLEKNDYNLAKTIKFHGLLKDNVGKKISKTDENVKHYDKYLKNLNIDTIRLSFCFMQKEDTEDVIFSENYINKSEKFLRKLWNIANFIKINCSYNLYNKTKIKFKLNNNDQIYDFLEKLKFPKIGHIGIHTSYCNAIYMSINKLKYYDTFQAINIIHNFIMIYFSKFYINYYLFNSTNEYMKEVGNFLLIHIFNGLLKILYPFIPHITEVLYLQIYRKENINISKLKQIDENIFHPLSSNYNFFENENFLLKKSIINNTHFDIFIKLFNYFCNLKKKKLSEKNNFHIYIKLNDKNNNFPLNYYFYQEILFFHNLFDMNISLYSSKTPLAKNNNQDEKRKQEQKQKQTLLYTSKDFDIIFVPEL</sequence>
<dbReference type="AlphaFoldDB" id="A0A0Y9UEU1"/>
<dbReference type="GO" id="GO:0004832">
    <property type="term" value="F:valine-tRNA ligase activity"/>
    <property type="evidence" value="ECO:0007669"/>
    <property type="project" value="UniProtKB-EC"/>
</dbReference>
<keyword evidence="10" id="KW-1133">Transmembrane helix</keyword>
<comment type="similarity">
    <text evidence="1 9">Belongs to the class-I aminoacyl-tRNA synthetase family.</text>
</comment>
<name>A0A0Y9UEU1_PLABE</name>
<feature type="transmembrane region" description="Helical" evidence="10">
    <location>
        <begin position="941"/>
        <end position="960"/>
    </location>
</feature>
<evidence type="ECO:0000259" key="13">
    <source>
        <dbReference type="Pfam" id="PF08264"/>
    </source>
</evidence>
<evidence type="ECO:0000256" key="9">
    <source>
        <dbReference type="RuleBase" id="RU363035"/>
    </source>
</evidence>
<feature type="domain" description="Aminoacyl-tRNA synthetase class Ia" evidence="12">
    <location>
        <begin position="222"/>
        <end position="841"/>
    </location>
</feature>
<feature type="chain" id="PRO_5014242839" description="valine--tRNA ligase" evidence="11">
    <location>
        <begin position="22"/>
        <end position="1149"/>
    </location>
</feature>
<dbReference type="EMBL" id="LT160024">
    <property type="protein sequence ID" value="CXI01904.1"/>
    <property type="molecule type" value="Genomic_DNA"/>
</dbReference>
<dbReference type="Pfam" id="PF08264">
    <property type="entry name" value="Anticodon_1"/>
    <property type="match status" value="1"/>
</dbReference>
<organism evidence="14 16">
    <name type="scientific">Plasmodium berghei</name>
    <dbReference type="NCBI Taxonomy" id="5821"/>
    <lineage>
        <taxon>Eukaryota</taxon>
        <taxon>Sar</taxon>
        <taxon>Alveolata</taxon>
        <taxon>Apicomplexa</taxon>
        <taxon>Aconoidasida</taxon>
        <taxon>Haemosporida</taxon>
        <taxon>Plasmodiidae</taxon>
        <taxon>Plasmodium</taxon>
        <taxon>Plasmodium (Vinckeia)</taxon>
    </lineage>
</organism>
<evidence type="ECO:0000313" key="17">
    <source>
        <dbReference type="Proteomes" id="UP000219974"/>
    </source>
</evidence>
<evidence type="ECO:0000256" key="1">
    <source>
        <dbReference type="ARBA" id="ARBA00005594"/>
    </source>
</evidence>
<evidence type="ECO:0000256" key="11">
    <source>
        <dbReference type="SAM" id="SignalP"/>
    </source>
</evidence>
<keyword evidence="10" id="KW-0812">Transmembrane</keyword>
<dbReference type="SUPFAM" id="SSF52374">
    <property type="entry name" value="Nucleotidylyl transferase"/>
    <property type="match status" value="1"/>
</dbReference>
<dbReference type="Proteomes" id="UP000069549">
    <property type="component" value="Chromosome 4"/>
</dbReference>
<protein>
    <recommendedName>
        <fullName evidence="2">valine--tRNA ligase</fullName>
        <ecNumber evidence="2">6.1.1.9</ecNumber>
    </recommendedName>
    <alternativeName>
        <fullName evidence="8">Valyl-tRNA synthetase</fullName>
    </alternativeName>
</protein>
<dbReference type="InterPro" id="IPR014729">
    <property type="entry name" value="Rossmann-like_a/b/a_fold"/>
</dbReference>
<dbReference type="PANTHER" id="PTHR11946:SF109">
    <property type="entry name" value="VALINE--TRNA LIGASE"/>
    <property type="match status" value="1"/>
</dbReference>
<dbReference type="InterPro" id="IPR001412">
    <property type="entry name" value="aa-tRNA-synth_I_CS"/>
</dbReference>
<evidence type="ECO:0000256" key="3">
    <source>
        <dbReference type="ARBA" id="ARBA00022598"/>
    </source>
</evidence>
<dbReference type="InterPro" id="IPR002300">
    <property type="entry name" value="aa-tRNA-synth_Ia"/>
</dbReference>
<keyword evidence="10" id="KW-0472">Membrane</keyword>
<evidence type="ECO:0000256" key="4">
    <source>
        <dbReference type="ARBA" id="ARBA00022741"/>
    </source>
</evidence>
<dbReference type="PROSITE" id="PS00178">
    <property type="entry name" value="AA_TRNA_LIGASE_I"/>
    <property type="match status" value="1"/>
</dbReference>
<dbReference type="GO" id="GO:0005829">
    <property type="term" value="C:cytosol"/>
    <property type="evidence" value="ECO:0007669"/>
    <property type="project" value="TreeGrafter"/>
</dbReference>
<gene>
    <name evidence="14" type="ORF">PBK173_000059500</name>
    <name evidence="15" type="ORF">PBSP11RLL_000056700</name>
</gene>
<dbReference type="EMBL" id="LT608268">
    <property type="protein sequence ID" value="SCM17343.1"/>
    <property type="molecule type" value="Genomic_DNA"/>
</dbReference>
<dbReference type="GO" id="GO:0005524">
    <property type="term" value="F:ATP binding"/>
    <property type="evidence" value="ECO:0007669"/>
    <property type="project" value="UniProtKB-KW"/>
</dbReference>
<evidence type="ECO:0000259" key="12">
    <source>
        <dbReference type="Pfam" id="PF00133"/>
    </source>
</evidence>
<evidence type="ECO:0000313" key="16">
    <source>
        <dbReference type="Proteomes" id="UP000069549"/>
    </source>
</evidence>
<dbReference type="EC" id="6.1.1.9" evidence="2"/>
<evidence type="ECO:0000313" key="14">
    <source>
        <dbReference type="EMBL" id="CXI01904.1"/>
    </source>
</evidence>
<dbReference type="GO" id="GO:0006438">
    <property type="term" value="P:valyl-tRNA aminoacylation"/>
    <property type="evidence" value="ECO:0007669"/>
    <property type="project" value="InterPro"/>
</dbReference>
<evidence type="ECO:0000256" key="10">
    <source>
        <dbReference type="SAM" id="Phobius"/>
    </source>
</evidence>
<dbReference type="Proteomes" id="UP000219974">
    <property type="component" value="Chromosome 4"/>
</dbReference>